<comment type="similarity">
    <text evidence="7">Belongs to the transglycosylase MltG family.</text>
</comment>
<evidence type="ECO:0000256" key="3">
    <source>
        <dbReference type="ARBA" id="ARBA00022989"/>
    </source>
</evidence>
<name>A0A839ZXM6_9CAUL</name>
<gene>
    <name evidence="7" type="primary">mltG</name>
    <name evidence="8" type="ORF">GGQ61_000614</name>
</gene>
<reference evidence="8 9" key="1">
    <citation type="submission" date="2020-08" db="EMBL/GenBank/DDBJ databases">
        <title>Genomic Encyclopedia of Type Strains, Phase IV (KMG-IV): sequencing the most valuable type-strain genomes for metagenomic binning, comparative biology and taxonomic classification.</title>
        <authorList>
            <person name="Goeker M."/>
        </authorList>
    </citation>
    <scope>NUCLEOTIDE SEQUENCE [LARGE SCALE GENOMIC DNA]</scope>
    <source>
        <strain evidence="8 9">DSM 21793</strain>
    </source>
</reference>
<evidence type="ECO:0000256" key="2">
    <source>
        <dbReference type="ARBA" id="ARBA00022692"/>
    </source>
</evidence>
<dbReference type="InterPro" id="IPR003770">
    <property type="entry name" value="MLTG-like"/>
</dbReference>
<dbReference type="GO" id="GO:0071555">
    <property type="term" value="P:cell wall organization"/>
    <property type="evidence" value="ECO:0007669"/>
    <property type="project" value="UniProtKB-KW"/>
</dbReference>
<dbReference type="CDD" id="cd08010">
    <property type="entry name" value="MltG_like"/>
    <property type="match status" value="1"/>
</dbReference>
<accession>A0A839ZXM6</accession>
<dbReference type="EMBL" id="JACIDK010000001">
    <property type="protein sequence ID" value="MBB3889917.1"/>
    <property type="molecule type" value="Genomic_DNA"/>
</dbReference>
<keyword evidence="3 7" id="KW-1133">Transmembrane helix</keyword>
<dbReference type="HAMAP" id="MF_02065">
    <property type="entry name" value="MltG"/>
    <property type="match status" value="1"/>
</dbReference>
<feature type="site" description="Important for catalytic activity" evidence="7">
    <location>
        <position position="227"/>
    </location>
</feature>
<protein>
    <recommendedName>
        <fullName evidence="7">Endolytic murein transglycosylase</fullName>
        <ecNumber evidence="7">4.2.2.29</ecNumber>
    </recommendedName>
    <alternativeName>
        <fullName evidence="7">Peptidoglycan lytic transglycosylase</fullName>
    </alternativeName>
    <alternativeName>
        <fullName evidence="7">Peptidoglycan polymerization terminase</fullName>
    </alternativeName>
</protein>
<evidence type="ECO:0000313" key="8">
    <source>
        <dbReference type="EMBL" id="MBB3889917.1"/>
    </source>
</evidence>
<keyword evidence="2 7" id="KW-0812">Transmembrane</keyword>
<organism evidence="8 9">
    <name type="scientific">Phenylobacterium haematophilum</name>
    <dbReference type="NCBI Taxonomy" id="98513"/>
    <lineage>
        <taxon>Bacteria</taxon>
        <taxon>Pseudomonadati</taxon>
        <taxon>Pseudomonadota</taxon>
        <taxon>Alphaproteobacteria</taxon>
        <taxon>Caulobacterales</taxon>
        <taxon>Caulobacteraceae</taxon>
        <taxon>Phenylobacterium</taxon>
    </lineage>
</organism>
<dbReference type="Gene3D" id="3.30.1490.480">
    <property type="entry name" value="Endolytic murein transglycosylase"/>
    <property type="match status" value="1"/>
</dbReference>
<comment type="caution">
    <text evidence="8">The sequence shown here is derived from an EMBL/GenBank/DDBJ whole genome shotgun (WGS) entry which is preliminary data.</text>
</comment>
<sequence>MSRKPRKSAARGRRKPSGALTPARKFRIILGSAAATLGVVAALVLAWALWSYQGPGPATDGGETRVVMLRKGAGLTEIASTLERSGAIRSKALFAAAAQFTGAAKSLKAGEYEFKSRASLASILRDIRDGKIVIHQVTIPEGMTSEAAVAALMARPDLSGVVAAPPEGSILPETYQYERGEDRSAVLKRMMDARDELLALLWEKRQPGLPIKTPEEAVTLASIVEKETGIASERPEVAAVFVNRLRKGMRLESDPTIIYGLNGGKPLGRGLRASEMAQPNPYNTYQIDGLPPTPIANPGRAALAAVLDPPASDNLFFVADGSGGHVFAVTYDDHLKNVAKWRVVEKQRAAAALQEKAGALQEKAAEQAGR</sequence>
<keyword evidence="1 7" id="KW-1003">Cell membrane</keyword>
<dbReference type="GO" id="GO:0005886">
    <property type="term" value="C:plasma membrane"/>
    <property type="evidence" value="ECO:0007669"/>
    <property type="project" value="UniProtKB-UniRule"/>
</dbReference>
<keyword evidence="7" id="KW-0997">Cell inner membrane</keyword>
<proteinExistence type="inferred from homology"/>
<evidence type="ECO:0000313" key="9">
    <source>
        <dbReference type="Proteomes" id="UP000530564"/>
    </source>
</evidence>
<dbReference type="Gene3D" id="3.30.160.60">
    <property type="entry name" value="Classic Zinc Finger"/>
    <property type="match status" value="1"/>
</dbReference>
<dbReference type="PANTHER" id="PTHR30518:SF2">
    <property type="entry name" value="ENDOLYTIC MUREIN TRANSGLYCOSYLASE"/>
    <property type="match status" value="1"/>
</dbReference>
<keyword evidence="9" id="KW-1185">Reference proteome</keyword>
<dbReference type="Pfam" id="PF02618">
    <property type="entry name" value="YceG"/>
    <property type="match status" value="1"/>
</dbReference>
<comment type="catalytic activity">
    <reaction evidence="7">
        <text>a peptidoglycan chain = a peptidoglycan chain with N-acetyl-1,6-anhydromuramyl-[peptide] at the reducing end + a peptidoglycan chain with N-acetylglucosamine at the non-reducing end.</text>
        <dbReference type="EC" id="4.2.2.29"/>
    </reaction>
</comment>
<comment type="function">
    <text evidence="7">Functions as a peptidoglycan terminase that cleaves nascent peptidoglycan strands endolytically to terminate their elongation.</text>
</comment>
<dbReference type="EC" id="4.2.2.29" evidence="7"/>
<dbReference type="GO" id="GO:0009252">
    <property type="term" value="P:peptidoglycan biosynthetic process"/>
    <property type="evidence" value="ECO:0007669"/>
    <property type="project" value="UniProtKB-UniRule"/>
</dbReference>
<evidence type="ECO:0000256" key="6">
    <source>
        <dbReference type="ARBA" id="ARBA00023316"/>
    </source>
</evidence>
<evidence type="ECO:0000256" key="1">
    <source>
        <dbReference type="ARBA" id="ARBA00022475"/>
    </source>
</evidence>
<evidence type="ECO:0000256" key="5">
    <source>
        <dbReference type="ARBA" id="ARBA00023239"/>
    </source>
</evidence>
<dbReference type="AlphaFoldDB" id="A0A839ZXM6"/>
<dbReference type="Proteomes" id="UP000530564">
    <property type="component" value="Unassembled WGS sequence"/>
</dbReference>
<dbReference type="PANTHER" id="PTHR30518">
    <property type="entry name" value="ENDOLYTIC MUREIN TRANSGLYCOSYLASE"/>
    <property type="match status" value="1"/>
</dbReference>
<keyword evidence="6 7" id="KW-0961">Cell wall biogenesis/degradation</keyword>
<keyword evidence="4 7" id="KW-0472">Membrane</keyword>
<dbReference type="NCBIfam" id="TIGR00247">
    <property type="entry name" value="endolytic transglycosylase MltG"/>
    <property type="match status" value="1"/>
</dbReference>
<dbReference type="GO" id="GO:0008932">
    <property type="term" value="F:lytic endotransglycosylase activity"/>
    <property type="evidence" value="ECO:0007669"/>
    <property type="project" value="UniProtKB-UniRule"/>
</dbReference>
<keyword evidence="5 7" id="KW-0456">Lyase</keyword>
<evidence type="ECO:0000256" key="4">
    <source>
        <dbReference type="ARBA" id="ARBA00023136"/>
    </source>
</evidence>
<evidence type="ECO:0000256" key="7">
    <source>
        <dbReference type="HAMAP-Rule" id="MF_02065"/>
    </source>
</evidence>
<dbReference type="RefSeq" id="WP_183769835.1">
    <property type="nucleotide sequence ID" value="NZ_JACIDK010000001.1"/>
</dbReference>